<comment type="caution">
    <text evidence="1">The sequence shown here is derived from an EMBL/GenBank/DDBJ whole genome shotgun (WGS) entry which is preliminary data.</text>
</comment>
<sequence length="159" mass="18471">MACVTIDYLESIWVANQQRFIVKTQEQRGTYSSTPIVKFIKVKLGQLTKSFTLYIMEQLGITPTPATATEATIEKRLQSPIVNGFRDNNTNTNNDVYLKLKKLEKKLELLMLQEDYIKDEQRYLKRELIRAQEEVKKIQSVPLVIGQFLEPIDQQTENC</sequence>
<dbReference type="EMBL" id="BSXS01010349">
    <property type="protein sequence ID" value="GME98034.1"/>
    <property type="molecule type" value="Genomic_DNA"/>
</dbReference>
<proteinExistence type="predicted"/>
<evidence type="ECO:0000313" key="1">
    <source>
        <dbReference type="EMBL" id="GME98034.1"/>
    </source>
</evidence>
<keyword evidence="2" id="KW-1185">Reference proteome</keyword>
<dbReference type="Proteomes" id="UP001165064">
    <property type="component" value="Unassembled WGS sequence"/>
</dbReference>
<evidence type="ECO:0000313" key="2">
    <source>
        <dbReference type="Proteomes" id="UP001165064"/>
    </source>
</evidence>
<protein>
    <submittedName>
        <fullName evidence="1">Unnamed protein product</fullName>
    </submittedName>
</protein>
<organism evidence="1 2">
    <name type="scientific">Ambrosiozyma monospora</name>
    <name type="common">Yeast</name>
    <name type="synonym">Endomycopsis monosporus</name>
    <dbReference type="NCBI Taxonomy" id="43982"/>
    <lineage>
        <taxon>Eukaryota</taxon>
        <taxon>Fungi</taxon>
        <taxon>Dikarya</taxon>
        <taxon>Ascomycota</taxon>
        <taxon>Saccharomycotina</taxon>
        <taxon>Pichiomycetes</taxon>
        <taxon>Pichiales</taxon>
        <taxon>Pichiaceae</taxon>
        <taxon>Ambrosiozyma</taxon>
    </lineage>
</organism>
<gene>
    <name evidence="1" type="ORF">Amon02_001039000</name>
</gene>
<name>A0ACB5TZN9_AMBMO</name>
<reference evidence="1" key="1">
    <citation type="submission" date="2023-04" db="EMBL/GenBank/DDBJ databases">
        <title>Ambrosiozyma monospora NBRC 10751.</title>
        <authorList>
            <person name="Ichikawa N."/>
            <person name="Sato H."/>
            <person name="Tonouchi N."/>
        </authorList>
    </citation>
    <scope>NUCLEOTIDE SEQUENCE</scope>
    <source>
        <strain evidence="1">NBRC 10751</strain>
    </source>
</reference>
<accession>A0ACB5TZN9</accession>